<dbReference type="GO" id="GO:0005524">
    <property type="term" value="F:ATP binding"/>
    <property type="evidence" value="ECO:0007669"/>
    <property type="project" value="UniProtKB-KW"/>
</dbReference>
<proteinExistence type="inferred from homology"/>
<accession>A0A174Z6Y4</accession>
<keyword evidence="4 9" id="KW-0547">Nucleotide-binding</keyword>
<feature type="binding site" evidence="9">
    <location>
        <position position="9"/>
    </location>
    <ligand>
        <name>substrate</name>
    </ligand>
</feature>
<gene>
    <name evidence="9 11" type="primary">coaD</name>
    <name evidence="11" type="ORF">ERS852540_00089</name>
    <name evidence="12" type="ORF">PNE09_00670</name>
</gene>
<dbReference type="Gene3D" id="3.40.50.620">
    <property type="entry name" value="HUPs"/>
    <property type="match status" value="1"/>
</dbReference>
<feature type="binding site" evidence="9">
    <location>
        <begin position="90"/>
        <end position="92"/>
    </location>
    <ligand>
        <name>ATP</name>
        <dbReference type="ChEBI" id="CHEBI:30616"/>
    </ligand>
</feature>
<dbReference type="OrthoDB" id="9806661at2"/>
<keyword evidence="1 9" id="KW-0963">Cytoplasm</keyword>
<dbReference type="InterPro" id="IPR004821">
    <property type="entry name" value="Cyt_trans-like"/>
</dbReference>
<dbReference type="GO" id="GO:0015937">
    <property type="term" value="P:coenzyme A biosynthetic process"/>
    <property type="evidence" value="ECO:0007669"/>
    <property type="project" value="UniProtKB-UniRule"/>
</dbReference>
<feature type="binding site" evidence="9">
    <location>
        <position position="17"/>
    </location>
    <ligand>
        <name>ATP</name>
        <dbReference type="ChEBI" id="CHEBI:30616"/>
    </ligand>
</feature>
<evidence type="ECO:0000256" key="8">
    <source>
        <dbReference type="ARBA" id="ARBA00029346"/>
    </source>
</evidence>
<dbReference type="NCBIfam" id="TIGR01510">
    <property type="entry name" value="coaD_prev_kdtB"/>
    <property type="match status" value="1"/>
</dbReference>
<reference evidence="11 13" key="1">
    <citation type="submission" date="2015-09" db="EMBL/GenBank/DDBJ databases">
        <authorList>
            <consortium name="Pathogen Informatics"/>
        </authorList>
    </citation>
    <scope>NUCLEOTIDE SEQUENCE [LARGE SCALE GENOMIC DNA]</scope>
    <source>
        <strain evidence="11 13">2789STDY5834928</strain>
    </source>
</reference>
<dbReference type="EMBL" id="JAQLXW010000001">
    <property type="protein sequence ID" value="MDB8002572.1"/>
    <property type="molecule type" value="Genomic_DNA"/>
</dbReference>
<dbReference type="InterPro" id="IPR014729">
    <property type="entry name" value="Rossmann-like_a/b/a_fold"/>
</dbReference>
<organism evidence="11 13">
    <name type="scientific">[Eubacterium] siraeum</name>
    <dbReference type="NCBI Taxonomy" id="39492"/>
    <lineage>
        <taxon>Bacteria</taxon>
        <taxon>Bacillati</taxon>
        <taxon>Bacillota</taxon>
        <taxon>Clostridia</taxon>
        <taxon>Eubacteriales</taxon>
        <taxon>Oscillospiraceae</taxon>
        <taxon>Oscillospiraceae incertae sedis</taxon>
    </lineage>
</organism>
<comment type="catalytic activity">
    <reaction evidence="8 9">
        <text>(R)-4'-phosphopantetheine + ATP + H(+) = 3'-dephospho-CoA + diphosphate</text>
        <dbReference type="Rhea" id="RHEA:19801"/>
        <dbReference type="ChEBI" id="CHEBI:15378"/>
        <dbReference type="ChEBI" id="CHEBI:30616"/>
        <dbReference type="ChEBI" id="CHEBI:33019"/>
        <dbReference type="ChEBI" id="CHEBI:57328"/>
        <dbReference type="ChEBI" id="CHEBI:61723"/>
        <dbReference type="EC" id="2.7.7.3"/>
    </reaction>
</comment>
<dbReference type="EMBL" id="CZBY01000001">
    <property type="protein sequence ID" value="CUQ80709.1"/>
    <property type="molecule type" value="Genomic_DNA"/>
</dbReference>
<sequence>MKTAIYPGSFDPVTYGHLEIISRASKLFDKVIVLVSVNPLKPCSFTIDERKQFLRESVVAEGIGNVEVDSNEGLLIDYFNEHNADVIVKGLRAISDFEYEFQMAQANRKLCYKAETIFLTSKSEYTYLSSSMVKQIAMFGGDISDFVPECILDRINERLKRY</sequence>
<dbReference type="GO" id="GO:0005737">
    <property type="term" value="C:cytoplasm"/>
    <property type="evidence" value="ECO:0007669"/>
    <property type="project" value="UniProtKB-SubCell"/>
</dbReference>
<dbReference type="Pfam" id="PF01467">
    <property type="entry name" value="CTP_transf_like"/>
    <property type="match status" value="1"/>
</dbReference>
<comment type="subunit">
    <text evidence="9">Homohexamer.</text>
</comment>
<feature type="site" description="Transition state stabilizer" evidence="9">
    <location>
        <position position="17"/>
    </location>
</feature>
<comment type="similarity">
    <text evidence="9">Belongs to the bacterial CoaD family.</text>
</comment>
<dbReference type="EC" id="2.7.7.3" evidence="9"/>
<dbReference type="InterPro" id="IPR001980">
    <property type="entry name" value="PPAT"/>
</dbReference>
<dbReference type="CDD" id="cd02163">
    <property type="entry name" value="PPAT"/>
    <property type="match status" value="1"/>
</dbReference>
<keyword evidence="7 9" id="KW-0173">Coenzyme A biosynthesis</keyword>
<dbReference type="PRINTS" id="PR01020">
    <property type="entry name" value="LPSBIOSNTHSS"/>
</dbReference>
<keyword evidence="6 9" id="KW-0460">Magnesium</keyword>
<protein>
    <recommendedName>
        <fullName evidence="9">Phosphopantetheine adenylyltransferase</fullName>
        <ecNumber evidence="9">2.7.7.3</ecNumber>
    </recommendedName>
    <alternativeName>
        <fullName evidence="9">Dephospho-CoA pyrophosphorylase</fullName>
    </alternativeName>
    <alternativeName>
        <fullName evidence="9">Pantetheine-phosphate adenylyltransferase</fullName>
        <shortName evidence="9">PPAT</shortName>
    </alternativeName>
</protein>
<evidence type="ECO:0000256" key="7">
    <source>
        <dbReference type="ARBA" id="ARBA00022993"/>
    </source>
</evidence>
<dbReference type="SUPFAM" id="SSF52374">
    <property type="entry name" value="Nucleotidylyl transferase"/>
    <property type="match status" value="1"/>
</dbReference>
<keyword evidence="3 9" id="KW-0548">Nucleotidyltransferase</keyword>
<dbReference type="GO" id="GO:0004595">
    <property type="term" value="F:pantetheine-phosphate adenylyltransferase activity"/>
    <property type="evidence" value="ECO:0007669"/>
    <property type="project" value="UniProtKB-UniRule"/>
</dbReference>
<dbReference type="STRING" id="39492.ERS852540_00089"/>
<feature type="domain" description="Cytidyltransferase-like" evidence="10">
    <location>
        <begin position="5"/>
        <end position="135"/>
    </location>
</feature>
<feature type="binding site" evidence="9">
    <location>
        <position position="75"/>
    </location>
    <ligand>
        <name>substrate</name>
    </ligand>
</feature>
<dbReference type="Proteomes" id="UP001210809">
    <property type="component" value="Unassembled WGS sequence"/>
</dbReference>
<evidence type="ECO:0000256" key="3">
    <source>
        <dbReference type="ARBA" id="ARBA00022695"/>
    </source>
</evidence>
<feature type="binding site" evidence="9">
    <location>
        <position position="89"/>
    </location>
    <ligand>
        <name>substrate</name>
    </ligand>
</feature>
<evidence type="ECO:0000256" key="2">
    <source>
        <dbReference type="ARBA" id="ARBA00022679"/>
    </source>
</evidence>
<comment type="pathway">
    <text evidence="9">Cofactor biosynthesis; coenzyme A biosynthesis; CoA from (R)-pantothenate: step 4/5.</text>
</comment>
<evidence type="ECO:0000256" key="5">
    <source>
        <dbReference type="ARBA" id="ARBA00022840"/>
    </source>
</evidence>
<feature type="binding site" evidence="9">
    <location>
        <begin position="9"/>
        <end position="10"/>
    </location>
    <ligand>
        <name>ATP</name>
        <dbReference type="ChEBI" id="CHEBI:30616"/>
    </ligand>
</feature>
<dbReference type="PANTHER" id="PTHR21342">
    <property type="entry name" value="PHOSPHOPANTETHEINE ADENYLYLTRANSFERASE"/>
    <property type="match status" value="1"/>
</dbReference>
<dbReference type="Proteomes" id="UP000095662">
    <property type="component" value="Unassembled WGS sequence"/>
</dbReference>
<dbReference type="HAMAP" id="MF_00151">
    <property type="entry name" value="PPAT_bact"/>
    <property type="match status" value="1"/>
</dbReference>
<comment type="cofactor">
    <cofactor evidence="9">
        <name>Mg(2+)</name>
        <dbReference type="ChEBI" id="CHEBI:18420"/>
    </cofactor>
</comment>
<evidence type="ECO:0000313" key="11">
    <source>
        <dbReference type="EMBL" id="CUQ80709.1"/>
    </source>
</evidence>
<dbReference type="PANTHER" id="PTHR21342:SF1">
    <property type="entry name" value="PHOSPHOPANTETHEINE ADENYLYLTRANSFERASE"/>
    <property type="match status" value="1"/>
</dbReference>
<evidence type="ECO:0000256" key="1">
    <source>
        <dbReference type="ARBA" id="ARBA00022490"/>
    </source>
</evidence>
<dbReference type="UniPathway" id="UPA00241">
    <property type="reaction ID" value="UER00355"/>
</dbReference>
<comment type="subcellular location">
    <subcellularLocation>
        <location evidence="9">Cytoplasm</location>
    </subcellularLocation>
</comment>
<evidence type="ECO:0000256" key="9">
    <source>
        <dbReference type="HAMAP-Rule" id="MF_00151"/>
    </source>
</evidence>
<feature type="binding site" evidence="9">
    <location>
        <begin position="125"/>
        <end position="131"/>
    </location>
    <ligand>
        <name>ATP</name>
        <dbReference type="ChEBI" id="CHEBI:30616"/>
    </ligand>
</feature>
<name>A0A174Z6Y4_9FIRM</name>
<feature type="binding site" evidence="9">
    <location>
        <position position="100"/>
    </location>
    <ligand>
        <name>ATP</name>
        <dbReference type="ChEBI" id="CHEBI:30616"/>
    </ligand>
</feature>
<evidence type="ECO:0000313" key="12">
    <source>
        <dbReference type="EMBL" id="MDB8002572.1"/>
    </source>
</evidence>
<feature type="binding site" evidence="9">
    <location>
        <position position="41"/>
    </location>
    <ligand>
        <name>substrate</name>
    </ligand>
</feature>
<dbReference type="NCBIfam" id="TIGR00125">
    <property type="entry name" value="cyt_tran_rel"/>
    <property type="match status" value="1"/>
</dbReference>
<keyword evidence="5 9" id="KW-0067">ATP-binding</keyword>
<dbReference type="AlphaFoldDB" id="A0A174Z6Y4"/>
<evidence type="ECO:0000256" key="4">
    <source>
        <dbReference type="ARBA" id="ARBA00022741"/>
    </source>
</evidence>
<keyword evidence="2 9" id="KW-0808">Transferase</keyword>
<evidence type="ECO:0000259" key="10">
    <source>
        <dbReference type="Pfam" id="PF01467"/>
    </source>
</evidence>
<reference evidence="12" key="2">
    <citation type="submission" date="2023-01" db="EMBL/GenBank/DDBJ databases">
        <title>Human gut microbiome strain richness.</title>
        <authorList>
            <person name="Chen-Liaw A."/>
        </authorList>
    </citation>
    <scope>NUCLEOTIDE SEQUENCE</scope>
    <source>
        <strain evidence="12">1001283st1_G1_1001283B150217_161031</strain>
    </source>
</reference>
<evidence type="ECO:0000256" key="6">
    <source>
        <dbReference type="ARBA" id="ARBA00022842"/>
    </source>
</evidence>
<comment type="function">
    <text evidence="9">Reversibly transfers an adenylyl group from ATP to 4'-phosphopantetheine, yielding dephospho-CoA (dPCoA) and pyrophosphate.</text>
</comment>
<evidence type="ECO:0000313" key="13">
    <source>
        <dbReference type="Proteomes" id="UP000095662"/>
    </source>
</evidence>